<dbReference type="Pfam" id="PF00583">
    <property type="entry name" value="Acetyltransf_1"/>
    <property type="match status" value="1"/>
</dbReference>
<dbReference type="PROSITE" id="PS51186">
    <property type="entry name" value="GNAT"/>
    <property type="match status" value="1"/>
</dbReference>
<dbReference type="CDD" id="cd04301">
    <property type="entry name" value="NAT_SF"/>
    <property type="match status" value="1"/>
</dbReference>
<dbReference type="InterPro" id="IPR016181">
    <property type="entry name" value="Acyl_CoA_acyltransferase"/>
</dbReference>
<reference evidence="3" key="1">
    <citation type="journal article" name="DNA Res.">
        <title>The physiological potential of anammox bacteria as revealed by their core genome structure.</title>
        <authorList>
            <person name="Okubo T."/>
            <person name="Toyoda A."/>
            <person name="Fukuhara K."/>
            <person name="Uchiyama I."/>
            <person name="Harigaya Y."/>
            <person name="Kuroiwa M."/>
            <person name="Suzuki T."/>
            <person name="Murakami Y."/>
            <person name="Suwa Y."/>
            <person name="Takami H."/>
        </authorList>
    </citation>
    <scope>NUCLEOTIDE SEQUENCE</scope>
    <source>
        <strain evidence="3">317325-2</strain>
    </source>
</reference>
<proteinExistence type="predicted"/>
<sequence length="180" mass="20044">MEGTKCARLLIRCWSDSDDVGALTELLHRAYRKHLEANLNFVAATQPPEHTSRRIARGTCWIAEREQDIVGTAMLEGPGDDDPDDPPLYRDTSVCVLSQFAVEPRMQGTGIGKALLAKVESEAIRLGAATLALDTSEKATDLIRLYERWGFRFVAFHQWGGNVNYRSVVMSKSLVPPLQE</sequence>
<name>A0A809S4V2_9BACT</name>
<dbReference type="Proteomes" id="UP000662873">
    <property type="component" value="Chromosome"/>
</dbReference>
<dbReference type="InterPro" id="IPR000182">
    <property type="entry name" value="GNAT_dom"/>
</dbReference>
<dbReference type="KEGG" id="npy:NPRO_13810"/>
<dbReference type="PANTHER" id="PTHR13947:SF37">
    <property type="entry name" value="LD18367P"/>
    <property type="match status" value="1"/>
</dbReference>
<evidence type="ECO:0000313" key="3">
    <source>
        <dbReference type="EMBL" id="BBO23786.1"/>
    </source>
</evidence>
<gene>
    <name evidence="3" type="ORF">NPRO_13810</name>
</gene>
<dbReference type="EMBL" id="AP021858">
    <property type="protein sequence ID" value="BBO23786.1"/>
    <property type="molecule type" value="Genomic_DNA"/>
</dbReference>
<feature type="domain" description="N-acetyltransferase" evidence="2">
    <location>
        <begin position="9"/>
        <end position="175"/>
    </location>
</feature>
<evidence type="ECO:0000259" key="2">
    <source>
        <dbReference type="PROSITE" id="PS51186"/>
    </source>
</evidence>
<dbReference type="PANTHER" id="PTHR13947">
    <property type="entry name" value="GNAT FAMILY N-ACETYLTRANSFERASE"/>
    <property type="match status" value="1"/>
</dbReference>
<dbReference type="SUPFAM" id="SSF55729">
    <property type="entry name" value="Acyl-CoA N-acyltransferases (Nat)"/>
    <property type="match status" value="1"/>
</dbReference>
<evidence type="ECO:0000313" key="4">
    <source>
        <dbReference type="Proteomes" id="UP000662873"/>
    </source>
</evidence>
<dbReference type="GO" id="GO:0008080">
    <property type="term" value="F:N-acetyltransferase activity"/>
    <property type="evidence" value="ECO:0007669"/>
    <property type="project" value="InterPro"/>
</dbReference>
<dbReference type="InterPro" id="IPR050769">
    <property type="entry name" value="NAT_camello-type"/>
</dbReference>
<protein>
    <submittedName>
        <fullName evidence="3">GNAT family acetyltransferase</fullName>
    </submittedName>
</protein>
<organism evidence="3 4">
    <name type="scientific">Candidatus Nitrosymbiomonas proteolyticus</name>
    <dbReference type="NCBI Taxonomy" id="2608984"/>
    <lineage>
        <taxon>Bacteria</taxon>
        <taxon>Bacillati</taxon>
        <taxon>Armatimonadota</taxon>
        <taxon>Armatimonadota incertae sedis</taxon>
        <taxon>Candidatus Nitrosymbiomonas</taxon>
    </lineage>
</organism>
<dbReference type="AlphaFoldDB" id="A0A809S4V2"/>
<dbReference type="Gene3D" id="3.40.630.30">
    <property type="match status" value="1"/>
</dbReference>
<evidence type="ECO:0000256" key="1">
    <source>
        <dbReference type="ARBA" id="ARBA00022679"/>
    </source>
</evidence>
<accession>A0A809S4V2</accession>
<keyword evidence="1 3" id="KW-0808">Transferase</keyword>